<accession>A0A842YNC8</accession>
<dbReference type="OrthoDB" id="71028at2157"/>
<dbReference type="RefSeq" id="WP_192962586.1">
    <property type="nucleotide sequence ID" value="NZ_QKOF01000007.1"/>
</dbReference>
<keyword evidence="1" id="KW-0472">Membrane</keyword>
<evidence type="ECO:0000256" key="1">
    <source>
        <dbReference type="SAM" id="Phobius"/>
    </source>
</evidence>
<keyword evidence="1" id="KW-1133">Transmembrane helix</keyword>
<dbReference type="Proteomes" id="UP000646659">
    <property type="component" value="Unassembled WGS sequence"/>
</dbReference>
<evidence type="ECO:0000313" key="3">
    <source>
        <dbReference type="Proteomes" id="UP000646659"/>
    </source>
</evidence>
<gene>
    <name evidence="2" type="ORF">DNK57_08820</name>
</gene>
<name>A0A842YNC8_METTF</name>
<sequence length="100" mass="11158">MLPLKSAKKGRLFAIIMVALIAYGFSSTLCILLKPSFAFEMPTDILPSDERIQTMGNPGFEPVTLRMHVLNNTTNITNTSEVTVYIDNRTNRSTYTGNQD</sequence>
<dbReference type="AlphaFoldDB" id="A0A842YNC8"/>
<dbReference type="EMBL" id="QKOF01000007">
    <property type="protein sequence ID" value="MBE2900886.1"/>
    <property type="molecule type" value="Genomic_DNA"/>
</dbReference>
<evidence type="ECO:0000313" key="2">
    <source>
        <dbReference type="EMBL" id="MBE2900886.1"/>
    </source>
</evidence>
<reference evidence="2" key="1">
    <citation type="submission" date="2018-06" db="EMBL/GenBank/DDBJ databases">
        <title>Draft genome sequence of Methanothermobacter thermautotrophicus Strain WHS, a thermophilic, hydrogenotrophic methanogen isolated from Washburn Hot Springs in Yellowstone National Park, USA.</title>
        <authorList>
            <person name="Mckay L.J."/>
            <person name="Klingelsmith K."/>
            <person name="Inskeep W.P."/>
            <person name="Fields M.W."/>
        </authorList>
    </citation>
    <scope>NUCLEOTIDE SEQUENCE</scope>
    <source>
        <strain evidence="2">WHS</strain>
    </source>
</reference>
<organism evidence="2 3">
    <name type="scientific">Methanothermobacter thermautotrophicus</name>
    <name type="common">Methanobacterium thermoformicicum</name>
    <dbReference type="NCBI Taxonomy" id="145262"/>
    <lineage>
        <taxon>Archaea</taxon>
        <taxon>Methanobacteriati</taxon>
        <taxon>Methanobacteriota</taxon>
        <taxon>Methanomada group</taxon>
        <taxon>Methanobacteria</taxon>
        <taxon>Methanobacteriales</taxon>
        <taxon>Methanobacteriaceae</taxon>
        <taxon>Methanothermobacter</taxon>
    </lineage>
</organism>
<feature type="transmembrane region" description="Helical" evidence="1">
    <location>
        <begin position="12"/>
        <end position="33"/>
    </location>
</feature>
<proteinExistence type="predicted"/>
<keyword evidence="1" id="KW-0812">Transmembrane</keyword>
<evidence type="ECO:0008006" key="4">
    <source>
        <dbReference type="Google" id="ProtNLM"/>
    </source>
</evidence>
<protein>
    <recommendedName>
        <fullName evidence="4">DUF1616 domain-containing protein</fullName>
    </recommendedName>
</protein>
<comment type="caution">
    <text evidence="2">The sequence shown here is derived from an EMBL/GenBank/DDBJ whole genome shotgun (WGS) entry which is preliminary data.</text>
</comment>